<evidence type="ECO:0000313" key="2">
    <source>
        <dbReference type="Proteomes" id="UP000184267"/>
    </source>
</evidence>
<organism evidence="1 2">
    <name type="scientific">Trametes pubescens</name>
    <name type="common">White-rot fungus</name>
    <dbReference type="NCBI Taxonomy" id="154538"/>
    <lineage>
        <taxon>Eukaryota</taxon>
        <taxon>Fungi</taxon>
        <taxon>Dikarya</taxon>
        <taxon>Basidiomycota</taxon>
        <taxon>Agaricomycotina</taxon>
        <taxon>Agaricomycetes</taxon>
        <taxon>Polyporales</taxon>
        <taxon>Polyporaceae</taxon>
        <taxon>Trametes</taxon>
    </lineage>
</organism>
<proteinExistence type="predicted"/>
<gene>
    <name evidence="1" type="ORF">TRAPUB_261</name>
</gene>
<protein>
    <submittedName>
        <fullName evidence="1">Uncharacterized protein</fullName>
    </submittedName>
</protein>
<dbReference type="AlphaFoldDB" id="A0A1M2VMK8"/>
<comment type="caution">
    <text evidence="1">The sequence shown here is derived from an EMBL/GenBank/DDBJ whole genome shotgun (WGS) entry which is preliminary data.</text>
</comment>
<dbReference type="Proteomes" id="UP000184267">
    <property type="component" value="Unassembled WGS sequence"/>
</dbReference>
<dbReference type="EMBL" id="MNAD01001009">
    <property type="protein sequence ID" value="OJT08834.1"/>
    <property type="molecule type" value="Genomic_DNA"/>
</dbReference>
<accession>A0A1M2VMK8</accession>
<reference evidence="1 2" key="1">
    <citation type="submission" date="2016-10" db="EMBL/GenBank/DDBJ databases">
        <title>Genome sequence of the basidiomycete white-rot fungus Trametes pubescens.</title>
        <authorList>
            <person name="Makela M.R."/>
            <person name="Granchi Z."/>
            <person name="Peng M."/>
            <person name="De Vries R.P."/>
            <person name="Grigoriev I."/>
            <person name="Riley R."/>
            <person name="Hilden K."/>
        </authorList>
    </citation>
    <scope>NUCLEOTIDE SEQUENCE [LARGE SCALE GENOMIC DNA]</scope>
    <source>
        <strain evidence="1 2">FBCC735</strain>
    </source>
</reference>
<name>A0A1M2VMK8_TRAPU</name>
<evidence type="ECO:0000313" key="1">
    <source>
        <dbReference type="EMBL" id="OJT08834.1"/>
    </source>
</evidence>
<sequence length="73" mass="7753">MAASSIRKQTYRTGAIARDGIEPKACPELGGLNGTGGALLRVWRTWKAERPDSLTAAVSGRIDNEAGVEEVLL</sequence>
<keyword evidence="2" id="KW-1185">Reference proteome</keyword>